<gene>
    <name evidence="4" type="ORF">IAD17_06090</name>
</gene>
<dbReference type="AlphaFoldDB" id="A0A9D1I035"/>
<dbReference type="Proteomes" id="UP000824078">
    <property type="component" value="Unassembled WGS sequence"/>
</dbReference>
<accession>A0A9D1I035</accession>
<evidence type="ECO:0000313" key="4">
    <source>
        <dbReference type="EMBL" id="HIU24475.1"/>
    </source>
</evidence>
<dbReference type="Pfam" id="PF13240">
    <property type="entry name" value="Zn_Ribbon_1"/>
    <property type="match status" value="1"/>
</dbReference>
<evidence type="ECO:0000256" key="1">
    <source>
        <dbReference type="SAM" id="MobiDB-lite"/>
    </source>
</evidence>
<dbReference type="EMBL" id="DVMQ01000017">
    <property type="protein sequence ID" value="HIU24475.1"/>
    <property type="molecule type" value="Genomic_DNA"/>
</dbReference>
<feature type="domain" description="Zinc-ribbon" evidence="3">
    <location>
        <begin position="2"/>
        <end position="23"/>
    </location>
</feature>
<sequence>MFCKKCGAELYPGAKFCGVCGASSAATDNKVNASLSGKEHPSTEIHGEIHSQVTSARYQSRRRIPVALVVALVILGLATLASAAYLVYTQVLNPNPPVQEESVVDSPESEDVEDKQESDNAEAPTDKETSTDETVDNGSAAAAEEVVPPAVVHDYECDAFYVDVPDYWVMSDESVNEEGQINWNVTDNGDGTYLLHQSDYAGSSGNTYVYVGVPVPSYCTYYGTTSDGRDVYVGTFAGGSFLDTDATLTLK</sequence>
<evidence type="ECO:0000313" key="5">
    <source>
        <dbReference type="Proteomes" id="UP000824078"/>
    </source>
</evidence>
<evidence type="ECO:0000259" key="3">
    <source>
        <dbReference type="Pfam" id="PF13240"/>
    </source>
</evidence>
<feature type="compositionally biased region" description="Acidic residues" evidence="1">
    <location>
        <begin position="107"/>
        <end position="120"/>
    </location>
</feature>
<comment type="caution">
    <text evidence="4">The sequence shown here is derived from an EMBL/GenBank/DDBJ whole genome shotgun (WGS) entry which is preliminary data.</text>
</comment>
<name>A0A9D1I035_9ACTN</name>
<protein>
    <submittedName>
        <fullName evidence="4">Zinc ribbon domain-containing protein</fullName>
    </submittedName>
</protein>
<organism evidence="4 5">
    <name type="scientific">Candidatus Coprovicinus avistercoris</name>
    <dbReference type="NCBI Taxonomy" id="2840754"/>
    <lineage>
        <taxon>Bacteria</taxon>
        <taxon>Bacillati</taxon>
        <taxon>Actinomycetota</taxon>
        <taxon>Coriobacteriia</taxon>
        <taxon>Coriobacteriales</taxon>
        <taxon>Coriobacteriaceae</taxon>
        <taxon>Coriobacteriaceae incertae sedis</taxon>
        <taxon>Candidatus Coprovicinus</taxon>
    </lineage>
</organism>
<proteinExistence type="predicted"/>
<keyword evidence="2" id="KW-0472">Membrane</keyword>
<reference evidence="4" key="1">
    <citation type="submission" date="2020-10" db="EMBL/GenBank/DDBJ databases">
        <authorList>
            <person name="Gilroy R."/>
        </authorList>
    </citation>
    <scope>NUCLEOTIDE SEQUENCE</scope>
    <source>
        <strain evidence="4">ChiHjej12B11-29160</strain>
    </source>
</reference>
<feature type="transmembrane region" description="Helical" evidence="2">
    <location>
        <begin position="66"/>
        <end position="88"/>
    </location>
</feature>
<keyword evidence="2" id="KW-1133">Transmembrane helix</keyword>
<evidence type="ECO:0000256" key="2">
    <source>
        <dbReference type="SAM" id="Phobius"/>
    </source>
</evidence>
<dbReference type="InterPro" id="IPR026870">
    <property type="entry name" value="Zinc_ribbon_dom"/>
</dbReference>
<keyword evidence="2" id="KW-0812">Transmembrane</keyword>
<reference evidence="4" key="2">
    <citation type="journal article" date="2021" name="PeerJ">
        <title>Extensive microbial diversity within the chicken gut microbiome revealed by metagenomics and culture.</title>
        <authorList>
            <person name="Gilroy R."/>
            <person name="Ravi A."/>
            <person name="Getino M."/>
            <person name="Pursley I."/>
            <person name="Horton D.L."/>
            <person name="Alikhan N.F."/>
            <person name="Baker D."/>
            <person name="Gharbi K."/>
            <person name="Hall N."/>
            <person name="Watson M."/>
            <person name="Adriaenssens E.M."/>
            <person name="Foster-Nyarko E."/>
            <person name="Jarju S."/>
            <person name="Secka A."/>
            <person name="Antonio M."/>
            <person name="Oren A."/>
            <person name="Chaudhuri R.R."/>
            <person name="La Ragione R."/>
            <person name="Hildebrand F."/>
            <person name="Pallen M.J."/>
        </authorList>
    </citation>
    <scope>NUCLEOTIDE SEQUENCE</scope>
    <source>
        <strain evidence="4">ChiHjej12B11-29160</strain>
    </source>
</reference>
<feature type="region of interest" description="Disordered" evidence="1">
    <location>
        <begin position="97"/>
        <end position="143"/>
    </location>
</feature>